<name>A0A9D4CIN9_DREPO</name>
<accession>A0A9D4CIN9</accession>
<organism evidence="2 3">
    <name type="scientific">Dreissena polymorpha</name>
    <name type="common">Zebra mussel</name>
    <name type="synonym">Mytilus polymorpha</name>
    <dbReference type="NCBI Taxonomy" id="45954"/>
    <lineage>
        <taxon>Eukaryota</taxon>
        <taxon>Metazoa</taxon>
        <taxon>Spiralia</taxon>
        <taxon>Lophotrochozoa</taxon>
        <taxon>Mollusca</taxon>
        <taxon>Bivalvia</taxon>
        <taxon>Autobranchia</taxon>
        <taxon>Heteroconchia</taxon>
        <taxon>Euheterodonta</taxon>
        <taxon>Imparidentia</taxon>
        <taxon>Neoheterodontei</taxon>
        <taxon>Myida</taxon>
        <taxon>Dreissenoidea</taxon>
        <taxon>Dreissenidae</taxon>
        <taxon>Dreissena</taxon>
    </lineage>
</organism>
<comment type="caution">
    <text evidence="2">The sequence shown here is derived from an EMBL/GenBank/DDBJ whole genome shotgun (WGS) entry which is preliminary data.</text>
</comment>
<dbReference type="Proteomes" id="UP000828390">
    <property type="component" value="Unassembled WGS sequence"/>
</dbReference>
<proteinExistence type="predicted"/>
<sequence>MVCTLSVSQSVSQSVNSPDSPSHSESSVDETLEEESRLTPPPSDSALFEEVIDLSRLPSKPLKSGTGPRSENLLNHSGDHSGHSYHVDHFGVLDNGHFDQEEDSGSHVPLTSQTFCHEDITADVNTSMITAKLSSSQHTESVMDKHDSIGASQHLLHVNDTRNSSKSSTLNFKYISIAKASDNFKYVNANGNSSETHSARNSYNSSSHSLVHVDDDFLEHFNDLWRKAESLMGDRFLETCKVLELFGIGDGEEDSDTEEGQLWRMIQGEAPYTLNLV</sequence>
<feature type="region of interest" description="Disordered" evidence="1">
    <location>
        <begin position="1"/>
        <end position="45"/>
    </location>
</feature>
<evidence type="ECO:0000256" key="1">
    <source>
        <dbReference type="SAM" id="MobiDB-lite"/>
    </source>
</evidence>
<dbReference type="EMBL" id="JAIWYP010000012">
    <property type="protein sequence ID" value="KAH3725212.1"/>
    <property type="molecule type" value="Genomic_DNA"/>
</dbReference>
<reference evidence="2" key="1">
    <citation type="journal article" date="2019" name="bioRxiv">
        <title>The Genome of the Zebra Mussel, Dreissena polymorpha: A Resource for Invasive Species Research.</title>
        <authorList>
            <person name="McCartney M.A."/>
            <person name="Auch B."/>
            <person name="Kono T."/>
            <person name="Mallez S."/>
            <person name="Zhang Y."/>
            <person name="Obille A."/>
            <person name="Becker A."/>
            <person name="Abrahante J.E."/>
            <person name="Garbe J."/>
            <person name="Badalamenti J.P."/>
            <person name="Herman A."/>
            <person name="Mangelson H."/>
            <person name="Liachko I."/>
            <person name="Sullivan S."/>
            <person name="Sone E.D."/>
            <person name="Koren S."/>
            <person name="Silverstein K.A.T."/>
            <person name="Beckman K.B."/>
            <person name="Gohl D.M."/>
        </authorList>
    </citation>
    <scope>NUCLEOTIDE SEQUENCE</scope>
    <source>
        <strain evidence="2">Duluth1</strain>
        <tissue evidence="2">Whole animal</tissue>
    </source>
</reference>
<feature type="compositionally biased region" description="Low complexity" evidence="1">
    <location>
        <begin position="1"/>
        <end position="25"/>
    </location>
</feature>
<protein>
    <submittedName>
        <fullName evidence="2">Uncharacterized protein</fullName>
    </submittedName>
</protein>
<evidence type="ECO:0000313" key="2">
    <source>
        <dbReference type="EMBL" id="KAH3725212.1"/>
    </source>
</evidence>
<feature type="compositionally biased region" description="Basic and acidic residues" evidence="1">
    <location>
        <begin position="77"/>
        <end position="88"/>
    </location>
</feature>
<feature type="region of interest" description="Disordered" evidence="1">
    <location>
        <begin position="58"/>
        <end position="88"/>
    </location>
</feature>
<evidence type="ECO:0000313" key="3">
    <source>
        <dbReference type="Proteomes" id="UP000828390"/>
    </source>
</evidence>
<reference evidence="2" key="2">
    <citation type="submission" date="2020-11" db="EMBL/GenBank/DDBJ databases">
        <authorList>
            <person name="McCartney M.A."/>
            <person name="Auch B."/>
            <person name="Kono T."/>
            <person name="Mallez S."/>
            <person name="Becker A."/>
            <person name="Gohl D.M."/>
            <person name="Silverstein K.A.T."/>
            <person name="Koren S."/>
            <person name="Bechman K.B."/>
            <person name="Herman A."/>
            <person name="Abrahante J.E."/>
            <person name="Garbe J."/>
        </authorList>
    </citation>
    <scope>NUCLEOTIDE SEQUENCE</scope>
    <source>
        <strain evidence="2">Duluth1</strain>
        <tissue evidence="2">Whole animal</tissue>
    </source>
</reference>
<gene>
    <name evidence="2" type="ORF">DPMN_051047</name>
</gene>
<keyword evidence="3" id="KW-1185">Reference proteome</keyword>
<dbReference type="AlphaFoldDB" id="A0A9D4CIN9"/>